<name>A0A7W7NWU7_9SPHN</name>
<comment type="caution">
    <text evidence="1">The sequence shown here is derived from an EMBL/GenBank/DDBJ whole genome shotgun (WGS) entry which is preliminary data.</text>
</comment>
<proteinExistence type="predicted"/>
<dbReference type="EMBL" id="JACHLR010000013">
    <property type="protein sequence ID" value="MBB4859716.1"/>
    <property type="molecule type" value="Genomic_DNA"/>
</dbReference>
<accession>A0A7W7NWU7</accession>
<reference evidence="1 2" key="1">
    <citation type="submission" date="2020-08" db="EMBL/GenBank/DDBJ databases">
        <title>Functional genomics of gut bacteria from endangered species of beetles.</title>
        <authorList>
            <person name="Carlos-Shanley C."/>
        </authorList>
    </citation>
    <scope>NUCLEOTIDE SEQUENCE [LARGE SCALE GENOMIC DNA]</scope>
    <source>
        <strain evidence="1 2">S00245</strain>
    </source>
</reference>
<dbReference type="AlphaFoldDB" id="A0A7W7NWU7"/>
<evidence type="ECO:0000313" key="2">
    <source>
        <dbReference type="Proteomes" id="UP000555448"/>
    </source>
</evidence>
<evidence type="ECO:0000313" key="1">
    <source>
        <dbReference type="EMBL" id="MBB4859716.1"/>
    </source>
</evidence>
<gene>
    <name evidence="1" type="ORF">HNO88_003045</name>
</gene>
<keyword evidence="2" id="KW-1185">Reference proteome</keyword>
<dbReference type="Proteomes" id="UP000555448">
    <property type="component" value="Unassembled WGS sequence"/>
</dbReference>
<organism evidence="1 2">
    <name type="scientific">Novosphingobium chloroacetimidivorans</name>
    <dbReference type="NCBI Taxonomy" id="1428314"/>
    <lineage>
        <taxon>Bacteria</taxon>
        <taxon>Pseudomonadati</taxon>
        <taxon>Pseudomonadota</taxon>
        <taxon>Alphaproteobacteria</taxon>
        <taxon>Sphingomonadales</taxon>
        <taxon>Sphingomonadaceae</taxon>
        <taxon>Novosphingobium</taxon>
    </lineage>
</organism>
<sequence>MTIRFAGARSRGNCPSHAWRCRSAPLCAANDNTRTFTDNAALISALRHFAEHGLAAAEQAGTYAAAARTHGDPAASQHWLSVCRQFDRKLADRLAARLRHAGDR</sequence>
<protein>
    <submittedName>
        <fullName evidence="1">Uncharacterized protein</fullName>
    </submittedName>
</protein>
<dbReference type="RefSeq" id="WP_184247119.1">
    <property type="nucleotide sequence ID" value="NZ_JACHLR010000013.1"/>
</dbReference>